<evidence type="ECO:0008006" key="3">
    <source>
        <dbReference type="Google" id="ProtNLM"/>
    </source>
</evidence>
<name>A0ABR7KTL3_9SPHI</name>
<protein>
    <recommendedName>
        <fullName evidence="3">Addiction module component</fullName>
    </recommendedName>
</protein>
<gene>
    <name evidence="1" type="ORF">H7U22_13205</name>
</gene>
<accession>A0ABR7KTL3</accession>
<evidence type="ECO:0000313" key="1">
    <source>
        <dbReference type="EMBL" id="MBC6111376.1"/>
    </source>
</evidence>
<evidence type="ECO:0000313" key="2">
    <source>
        <dbReference type="Proteomes" id="UP000652755"/>
    </source>
</evidence>
<dbReference type="EMBL" id="JACRYL010000011">
    <property type="protein sequence ID" value="MBC6111376.1"/>
    <property type="molecule type" value="Genomic_DNA"/>
</dbReference>
<dbReference type="Proteomes" id="UP000652755">
    <property type="component" value="Unassembled WGS sequence"/>
</dbReference>
<dbReference type="RefSeq" id="WP_187071834.1">
    <property type="nucleotide sequence ID" value="NZ_JACRYL010000011.1"/>
</dbReference>
<organism evidence="1 2">
    <name type="scientific">Pedobacter fastidiosus</name>
    <dbReference type="NCBI Taxonomy" id="2765361"/>
    <lineage>
        <taxon>Bacteria</taxon>
        <taxon>Pseudomonadati</taxon>
        <taxon>Bacteroidota</taxon>
        <taxon>Sphingobacteriia</taxon>
        <taxon>Sphingobacteriales</taxon>
        <taxon>Sphingobacteriaceae</taxon>
        <taxon>Pedobacter</taxon>
    </lineage>
</organism>
<proteinExistence type="predicted"/>
<comment type="caution">
    <text evidence="1">The sequence shown here is derived from an EMBL/GenBank/DDBJ whole genome shotgun (WGS) entry which is preliminary data.</text>
</comment>
<reference evidence="1 2" key="1">
    <citation type="submission" date="2020-08" db="EMBL/GenBank/DDBJ databases">
        <authorList>
            <person name="Sun Q."/>
            <person name="Inoue M."/>
        </authorList>
    </citation>
    <scope>NUCLEOTIDE SEQUENCE [LARGE SCALE GENOMIC DNA]</scope>
    <source>
        <strain evidence="1 2">CCM 8938</strain>
    </source>
</reference>
<keyword evidence="2" id="KW-1185">Reference proteome</keyword>
<sequence>MKVLLEIPDNKASSLMDVLNSIPYVKAKTIIEPKDILKAEIKEAVEELNLIKQGKLKGNDAETFLNGL</sequence>